<dbReference type="EMBL" id="QRCT01000007">
    <property type="protein sequence ID" value="RDU25071.1"/>
    <property type="molecule type" value="Genomic_DNA"/>
</dbReference>
<keyword evidence="4" id="KW-1185">Reference proteome</keyword>
<comment type="caution">
    <text evidence="3">The sequence shown here is derived from an EMBL/GenBank/DDBJ whole genome shotgun (WGS) entry which is preliminary data.</text>
</comment>
<dbReference type="OrthoDB" id="9810761at2"/>
<dbReference type="AlphaFoldDB" id="A0A371AZT0"/>
<dbReference type="InterPro" id="IPR050921">
    <property type="entry name" value="T4SS_GSP_E_ATPase"/>
</dbReference>
<dbReference type="CDD" id="cd01130">
    <property type="entry name" value="VirB11-like_ATPase"/>
    <property type="match status" value="1"/>
</dbReference>
<organism evidence="3 4">
    <name type="scientific">Anaerosacchariphilus polymeriproducens</name>
    <dbReference type="NCBI Taxonomy" id="1812858"/>
    <lineage>
        <taxon>Bacteria</taxon>
        <taxon>Bacillati</taxon>
        <taxon>Bacillota</taxon>
        <taxon>Clostridia</taxon>
        <taxon>Lachnospirales</taxon>
        <taxon>Lachnospiraceae</taxon>
        <taxon>Anaerosacchariphilus</taxon>
    </lineage>
</organism>
<dbReference type="Proteomes" id="UP000255036">
    <property type="component" value="Unassembled WGS sequence"/>
</dbReference>
<dbReference type="InterPro" id="IPR001482">
    <property type="entry name" value="T2SS/T4SS_dom"/>
</dbReference>
<dbReference type="PANTHER" id="PTHR30486:SF15">
    <property type="entry name" value="TYPE II_IV SECRETION SYSTEM ATPASE"/>
    <property type="match status" value="1"/>
</dbReference>
<feature type="domain" description="Bacterial type II secretion system protein E" evidence="2">
    <location>
        <begin position="63"/>
        <end position="339"/>
    </location>
</feature>
<dbReference type="Gene3D" id="3.40.50.300">
    <property type="entry name" value="P-loop containing nucleotide triphosphate hydrolases"/>
    <property type="match status" value="1"/>
</dbReference>
<dbReference type="InterPro" id="IPR027417">
    <property type="entry name" value="P-loop_NTPase"/>
</dbReference>
<reference evidence="3 4" key="1">
    <citation type="submission" date="2018-07" db="EMBL/GenBank/DDBJ databases">
        <title>Anaerosacharophilus polymeroproducens gen. nov. sp. nov., an anaerobic bacterium isolated from salt field.</title>
        <authorList>
            <person name="Kim W."/>
            <person name="Yang S.-H."/>
            <person name="Oh J."/>
            <person name="Lee J.-H."/>
            <person name="Kwon K.K."/>
        </authorList>
    </citation>
    <scope>NUCLEOTIDE SEQUENCE [LARGE SCALE GENOMIC DNA]</scope>
    <source>
        <strain evidence="3 4">MCWD5</strain>
    </source>
</reference>
<dbReference type="Gene3D" id="3.30.450.380">
    <property type="match status" value="1"/>
</dbReference>
<evidence type="ECO:0000256" key="1">
    <source>
        <dbReference type="ARBA" id="ARBA00006611"/>
    </source>
</evidence>
<gene>
    <name evidence="3" type="ORF">DWV06_00805</name>
</gene>
<sequence length="386" mass="44020">MSLAQILKSKVVSQLDITKELTDQEIQEKIDNLIIQQGKETYLSLGEKESLSREVFNSLRRLDILQELIEDPGISEIMVNGTENIFIEKRGEIFQWHKKFDSYKKLEDMIQQVVSKSNRRINDANPIADARLQNGERVNIVLYPIALNGPIITIRKFPKKVITMKELIHVHTLTQEVAEFLKYLVVQGYNIFISGGTSSGKTTFLNALSEFIPLNERIITIEDSAELQIVNHPNLVRLEARTASIEGNYEITIRDLIRTSLRMRPDRLIVGEVRGGEALDMLQAMNTGHDGSLSTGHSNSTKDMISRLETMVLMGTEIPLEAVKRQISAGIDIILHLERMKDGSRKVVEISEIGEVREGEVQLFQLFTRENKKAELRRCKDLKRKR</sequence>
<dbReference type="SUPFAM" id="SSF52540">
    <property type="entry name" value="P-loop containing nucleoside triphosphate hydrolases"/>
    <property type="match status" value="1"/>
</dbReference>
<name>A0A371AZT0_9FIRM</name>
<evidence type="ECO:0000313" key="4">
    <source>
        <dbReference type="Proteomes" id="UP000255036"/>
    </source>
</evidence>
<dbReference type="GO" id="GO:0016887">
    <property type="term" value="F:ATP hydrolysis activity"/>
    <property type="evidence" value="ECO:0007669"/>
    <property type="project" value="InterPro"/>
</dbReference>
<accession>A0A371AZT0</accession>
<evidence type="ECO:0000313" key="3">
    <source>
        <dbReference type="EMBL" id="RDU25071.1"/>
    </source>
</evidence>
<protein>
    <submittedName>
        <fullName evidence="3">CpaF family protein</fullName>
    </submittedName>
</protein>
<dbReference type="Pfam" id="PF00437">
    <property type="entry name" value="T2SSE"/>
    <property type="match status" value="1"/>
</dbReference>
<evidence type="ECO:0000259" key="2">
    <source>
        <dbReference type="Pfam" id="PF00437"/>
    </source>
</evidence>
<comment type="similarity">
    <text evidence="1">Belongs to the GSP E family.</text>
</comment>
<proteinExistence type="inferred from homology"/>
<dbReference type="PANTHER" id="PTHR30486">
    <property type="entry name" value="TWITCHING MOTILITY PROTEIN PILT"/>
    <property type="match status" value="1"/>
</dbReference>